<dbReference type="HOGENOM" id="CLU_049220_0_0_1"/>
<dbReference type="STRING" id="1051891.A0A0C3Q819"/>
<name>A0A0C3Q819_9AGAM</name>
<feature type="compositionally biased region" description="Low complexity" evidence="2">
    <location>
        <begin position="56"/>
        <end position="70"/>
    </location>
</feature>
<protein>
    <recommendedName>
        <fullName evidence="5">SWI5-dependent HO expression protein 3</fullName>
    </recommendedName>
</protein>
<evidence type="ECO:0000313" key="4">
    <source>
        <dbReference type="Proteomes" id="UP000054248"/>
    </source>
</evidence>
<feature type="coiled-coil region" evidence="1">
    <location>
        <begin position="89"/>
        <end position="179"/>
    </location>
</feature>
<feature type="coiled-coil region" evidence="1">
    <location>
        <begin position="303"/>
        <end position="337"/>
    </location>
</feature>
<organism evidence="3 4">
    <name type="scientific">Tulasnella calospora MUT 4182</name>
    <dbReference type="NCBI Taxonomy" id="1051891"/>
    <lineage>
        <taxon>Eukaryota</taxon>
        <taxon>Fungi</taxon>
        <taxon>Dikarya</taxon>
        <taxon>Basidiomycota</taxon>
        <taxon>Agaricomycotina</taxon>
        <taxon>Agaricomycetes</taxon>
        <taxon>Cantharellales</taxon>
        <taxon>Tulasnellaceae</taxon>
        <taxon>Tulasnella</taxon>
    </lineage>
</organism>
<evidence type="ECO:0008006" key="5">
    <source>
        <dbReference type="Google" id="ProtNLM"/>
    </source>
</evidence>
<evidence type="ECO:0000256" key="2">
    <source>
        <dbReference type="SAM" id="MobiDB-lite"/>
    </source>
</evidence>
<dbReference type="Gene3D" id="1.10.287.1490">
    <property type="match status" value="1"/>
</dbReference>
<feature type="region of interest" description="Disordered" evidence="2">
    <location>
        <begin position="1"/>
        <end position="70"/>
    </location>
</feature>
<accession>A0A0C3Q819</accession>
<dbReference type="EMBL" id="KN823034">
    <property type="protein sequence ID" value="KIO25860.1"/>
    <property type="molecule type" value="Genomic_DNA"/>
</dbReference>
<reference evidence="4" key="2">
    <citation type="submission" date="2015-01" db="EMBL/GenBank/DDBJ databases">
        <title>Evolutionary Origins and Diversification of the Mycorrhizal Mutualists.</title>
        <authorList>
            <consortium name="DOE Joint Genome Institute"/>
            <consortium name="Mycorrhizal Genomics Consortium"/>
            <person name="Kohler A."/>
            <person name="Kuo A."/>
            <person name="Nagy L.G."/>
            <person name="Floudas D."/>
            <person name="Copeland A."/>
            <person name="Barry K.W."/>
            <person name="Cichocki N."/>
            <person name="Veneault-Fourrey C."/>
            <person name="LaButti K."/>
            <person name="Lindquist E.A."/>
            <person name="Lipzen A."/>
            <person name="Lundell T."/>
            <person name="Morin E."/>
            <person name="Murat C."/>
            <person name="Riley R."/>
            <person name="Ohm R."/>
            <person name="Sun H."/>
            <person name="Tunlid A."/>
            <person name="Henrissat B."/>
            <person name="Grigoriev I.V."/>
            <person name="Hibbett D.S."/>
            <person name="Martin F."/>
        </authorList>
    </citation>
    <scope>NUCLEOTIDE SEQUENCE [LARGE SCALE GENOMIC DNA]</scope>
    <source>
        <strain evidence="4">MUT 4182</strain>
    </source>
</reference>
<gene>
    <name evidence="3" type="ORF">M407DRAFT_8174</name>
</gene>
<reference evidence="3 4" key="1">
    <citation type="submission" date="2014-04" db="EMBL/GenBank/DDBJ databases">
        <authorList>
            <consortium name="DOE Joint Genome Institute"/>
            <person name="Kuo A."/>
            <person name="Girlanda M."/>
            <person name="Perotto S."/>
            <person name="Kohler A."/>
            <person name="Nagy L.G."/>
            <person name="Floudas D."/>
            <person name="Copeland A."/>
            <person name="Barry K.W."/>
            <person name="Cichocki N."/>
            <person name="Veneault-Fourrey C."/>
            <person name="LaButti K."/>
            <person name="Lindquist E.A."/>
            <person name="Lipzen A."/>
            <person name="Lundell T."/>
            <person name="Morin E."/>
            <person name="Murat C."/>
            <person name="Sun H."/>
            <person name="Tunlid A."/>
            <person name="Henrissat B."/>
            <person name="Grigoriev I.V."/>
            <person name="Hibbett D.S."/>
            <person name="Martin F."/>
            <person name="Nordberg H.P."/>
            <person name="Cantor M.N."/>
            <person name="Hua S.X."/>
        </authorList>
    </citation>
    <scope>NUCLEOTIDE SEQUENCE [LARGE SCALE GENOMIC DNA]</scope>
    <source>
        <strain evidence="3 4">MUT 4182</strain>
    </source>
</reference>
<dbReference type="OrthoDB" id="6088208at2759"/>
<dbReference type="AlphaFoldDB" id="A0A0C3Q819"/>
<evidence type="ECO:0000313" key="3">
    <source>
        <dbReference type="EMBL" id="KIO25860.1"/>
    </source>
</evidence>
<dbReference type="Proteomes" id="UP000054248">
    <property type="component" value="Unassembled WGS sequence"/>
</dbReference>
<proteinExistence type="predicted"/>
<sequence length="353" mass="38680">MSSSTSNELETGIPVSAVGNARALAEENGRPRSVSPLPPLTPSSATPMNGDTSFDLGSTSLGSLLPSTPSTNGYKRMSMGAGGGTSKVLSDLQNAAVHARTALDNTRQQLRVSQRSVASLTRQVEDLKDGRERLRLENESLNNVVSRKERLLQEVLERARKAEAEAQTLKTQLKTEAANAKKSVSTVTEAVAQSQKAQREYTTLRDSITGMTEGWKKEVKDLQDQMRKRDEAWREEVKEVTVKHNSLVKLVKATRFVTSILLFGKVADLCDLHESAERSKVEALKTEGSTLDKQFEEAMRAEIKKMSAEVTRSTEDAERATQQAQGLADELARLRRLMRAAGATKLPNAEDLA</sequence>
<keyword evidence="1" id="KW-0175">Coiled coil</keyword>
<evidence type="ECO:0000256" key="1">
    <source>
        <dbReference type="SAM" id="Coils"/>
    </source>
</evidence>
<keyword evidence="4" id="KW-1185">Reference proteome</keyword>